<reference evidence="2 3" key="1">
    <citation type="submission" date="2023-07" db="EMBL/GenBank/DDBJ databases">
        <title>Sorghum-associated microbial communities from plants grown in Nebraska, USA.</title>
        <authorList>
            <person name="Schachtman D."/>
        </authorList>
    </citation>
    <scope>NUCLEOTIDE SEQUENCE [LARGE SCALE GENOMIC DNA]</scope>
    <source>
        <strain evidence="2 3">BE316</strain>
    </source>
</reference>
<dbReference type="InterPro" id="IPR032710">
    <property type="entry name" value="NTF2-like_dom_sf"/>
</dbReference>
<accession>A0ABU2AFY8</accession>
<organism evidence="2 3">
    <name type="scientific">Roseateles asaccharophilus</name>
    <dbReference type="NCBI Taxonomy" id="582607"/>
    <lineage>
        <taxon>Bacteria</taxon>
        <taxon>Pseudomonadati</taxon>
        <taxon>Pseudomonadota</taxon>
        <taxon>Betaproteobacteria</taxon>
        <taxon>Burkholderiales</taxon>
        <taxon>Sphaerotilaceae</taxon>
        <taxon>Roseateles</taxon>
    </lineage>
</organism>
<name>A0ABU2AFY8_9BURK</name>
<dbReference type="InterPro" id="IPR037401">
    <property type="entry name" value="SnoaL-like"/>
</dbReference>
<dbReference type="EMBL" id="JAVDXV010000013">
    <property type="protein sequence ID" value="MDR7336122.1"/>
    <property type="molecule type" value="Genomic_DNA"/>
</dbReference>
<evidence type="ECO:0000313" key="3">
    <source>
        <dbReference type="Proteomes" id="UP001180825"/>
    </source>
</evidence>
<dbReference type="Proteomes" id="UP001180825">
    <property type="component" value="Unassembled WGS sequence"/>
</dbReference>
<dbReference type="Gene3D" id="3.10.450.50">
    <property type="match status" value="1"/>
</dbReference>
<evidence type="ECO:0000313" key="2">
    <source>
        <dbReference type="EMBL" id="MDR7336122.1"/>
    </source>
</evidence>
<comment type="caution">
    <text evidence="2">The sequence shown here is derived from an EMBL/GenBank/DDBJ whole genome shotgun (WGS) entry which is preliminary data.</text>
</comment>
<keyword evidence="3" id="KW-1185">Reference proteome</keyword>
<evidence type="ECO:0000259" key="1">
    <source>
        <dbReference type="Pfam" id="PF12680"/>
    </source>
</evidence>
<sequence length="109" mass="11388">MLNAYAPEAAVAFEPGQPASGEAALSAGFQQFFSVSPRFSYAVHDVLVAGDLALHIASWGMTGTTPGGQAISQRGLSVAVLRRTPTGAWQQVLDNPFGDRLLQVDAQSA</sequence>
<dbReference type="SUPFAM" id="SSF54427">
    <property type="entry name" value="NTF2-like"/>
    <property type="match status" value="1"/>
</dbReference>
<protein>
    <submittedName>
        <fullName evidence="2">Ketosteroid isomerase-like protein</fullName>
    </submittedName>
</protein>
<dbReference type="Pfam" id="PF12680">
    <property type="entry name" value="SnoaL_2"/>
    <property type="match status" value="1"/>
</dbReference>
<proteinExistence type="predicted"/>
<feature type="domain" description="SnoaL-like" evidence="1">
    <location>
        <begin position="2"/>
        <end position="81"/>
    </location>
</feature>
<dbReference type="RefSeq" id="WP_310333117.1">
    <property type="nucleotide sequence ID" value="NZ_JAVDXV010000013.1"/>
</dbReference>
<gene>
    <name evidence="2" type="ORF">J2X21_005292</name>
</gene>